<accession>A0A217EQM1</accession>
<evidence type="ECO:0000313" key="2">
    <source>
        <dbReference type="Proteomes" id="UP000224660"/>
    </source>
</evidence>
<dbReference type="Proteomes" id="UP000224660">
    <property type="component" value="Segment"/>
</dbReference>
<reference evidence="1 2" key="1">
    <citation type="journal article" date="2017" name="Viruses">
        <title>Characterization of Bacillus subtilis Viruses vB_BsuM-Goe2 and vB_BsuM-Goe3.</title>
        <authorList>
            <person name="Willms I.M."/>
            <person name="Hoppert M."/>
            <person name="Hertel R."/>
        </authorList>
    </citation>
    <scope>NUCLEOTIDE SEQUENCE [LARGE SCALE GENOMIC DNA]</scope>
</reference>
<gene>
    <name evidence="1" type="ORF">Goe2_c10200</name>
</gene>
<name>A0A217EQM1_9CAUD</name>
<protein>
    <submittedName>
        <fullName evidence="1">Uncharacterized protein</fullName>
    </submittedName>
</protein>
<sequence length="67" mass="7595">MKKVEYTDSIHDLTASHNKLMDRLTKVGSRAERPTNPDIGMMYFDTNLGIPIWWNGMAWINATGALV</sequence>
<dbReference type="EMBL" id="KY368639">
    <property type="protein sequence ID" value="APZ82338.1"/>
    <property type="molecule type" value="Genomic_DNA"/>
</dbReference>
<evidence type="ECO:0000313" key="1">
    <source>
        <dbReference type="EMBL" id="APZ82338.1"/>
    </source>
</evidence>
<organism evidence="1 2">
    <name type="scientific">Bacillus phage vB_BsuM-Goe2</name>
    <dbReference type="NCBI Taxonomy" id="1933062"/>
    <lineage>
        <taxon>Viruses</taxon>
        <taxon>Duplodnaviria</taxon>
        <taxon>Heunggongvirae</taxon>
        <taxon>Uroviricota</taxon>
        <taxon>Caudoviricetes</taxon>
        <taxon>Herelleviridae</taxon>
        <taxon>Spounavirinae</taxon>
        <taxon>Okubovirus</taxon>
        <taxon>Okubovirus camphawk</taxon>
    </lineage>
</organism>
<proteinExistence type="predicted"/>